<evidence type="ECO:0000313" key="6">
    <source>
        <dbReference type="EMBL" id="WIN00179.1"/>
    </source>
</evidence>
<dbReference type="Gene3D" id="3.40.50.1820">
    <property type="entry name" value="alpha/beta hydrolase"/>
    <property type="match status" value="1"/>
</dbReference>
<accession>A0ABY8WRA4</accession>
<dbReference type="Pfam" id="PF00668">
    <property type="entry name" value="Condensation"/>
    <property type="match status" value="2"/>
</dbReference>
<dbReference type="Pfam" id="PF13193">
    <property type="entry name" value="AMP-binding_C"/>
    <property type="match status" value="2"/>
</dbReference>
<dbReference type="PROSITE" id="PS00012">
    <property type="entry name" value="PHOSPHOPANTETHEINE"/>
    <property type="match status" value="2"/>
</dbReference>
<dbReference type="SUPFAM" id="SSF52777">
    <property type="entry name" value="CoA-dependent acyltransferases"/>
    <property type="match status" value="4"/>
</dbReference>
<keyword evidence="7" id="KW-1185">Reference proteome</keyword>
<dbReference type="InterPro" id="IPR023213">
    <property type="entry name" value="CAT-like_dom_sf"/>
</dbReference>
<feature type="domain" description="Carrier" evidence="5">
    <location>
        <begin position="945"/>
        <end position="1020"/>
    </location>
</feature>
<dbReference type="SUPFAM" id="SSF56801">
    <property type="entry name" value="Acetyl-CoA synthetase-like"/>
    <property type="match status" value="2"/>
</dbReference>
<organism evidence="6 7">
    <name type="scientific">Actinoplanes oblitus</name>
    <dbReference type="NCBI Taxonomy" id="3040509"/>
    <lineage>
        <taxon>Bacteria</taxon>
        <taxon>Bacillati</taxon>
        <taxon>Actinomycetota</taxon>
        <taxon>Actinomycetes</taxon>
        <taxon>Micromonosporales</taxon>
        <taxon>Micromonosporaceae</taxon>
        <taxon>Actinoplanes</taxon>
    </lineage>
</organism>
<feature type="region of interest" description="Disordered" evidence="4">
    <location>
        <begin position="1016"/>
        <end position="1036"/>
    </location>
</feature>
<dbReference type="EMBL" id="CP126980">
    <property type="protein sequence ID" value="WIN00179.1"/>
    <property type="molecule type" value="Genomic_DNA"/>
</dbReference>
<dbReference type="SUPFAM" id="SSF47336">
    <property type="entry name" value="ACP-like"/>
    <property type="match status" value="2"/>
</dbReference>
<dbReference type="Gene3D" id="3.30.559.10">
    <property type="entry name" value="Chloramphenicol acetyltransferase-like domain"/>
    <property type="match status" value="2"/>
</dbReference>
<dbReference type="InterPro" id="IPR020845">
    <property type="entry name" value="AMP-binding_CS"/>
</dbReference>
<dbReference type="Proteomes" id="UP001240150">
    <property type="component" value="Chromosome"/>
</dbReference>
<dbReference type="InterPro" id="IPR025110">
    <property type="entry name" value="AMP-bd_C"/>
</dbReference>
<evidence type="ECO:0000256" key="2">
    <source>
        <dbReference type="ARBA" id="ARBA00022450"/>
    </source>
</evidence>
<feature type="domain" description="Carrier" evidence="5">
    <location>
        <begin position="1995"/>
        <end position="2070"/>
    </location>
</feature>
<dbReference type="CDD" id="cd19540">
    <property type="entry name" value="LCL_NRPS-like"/>
    <property type="match status" value="1"/>
</dbReference>
<dbReference type="RefSeq" id="WP_284921668.1">
    <property type="nucleotide sequence ID" value="NZ_CP126980.1"/>
</dbReference>
<dbReference type="InterPro" id="IPR010071">
    <property type="entry name" value="AA_adenyl_dom"/>
</dbReference>
<dbReference type="Gene3D" id="1.10.1200.10">
    <property type="entry name" value="ACP-like"/>
    <property type="match status" value="1"/>
</dbReference>
<dbReference type="InterPro" id="IPR001242">
    <property type="entry name" value="Condensation_dom"/>
</dbReference>
<dbReference type="InterPro" id="IPR006162">
    <property type="entry name" value="Ppantetheine_attach_site"/>
</dbReference>
<evidence type="ECO:0000256" key="1">
    <source>
        <dbReference type="ARBA" id="ARBA00001957"/>
    </source>
</evidence>
<keyword evidence="3" id="KW-0597">Phosphoprotein</keyword>
<dbReference type="Pfam" id="PF00501">
    <property type="entry name" value="AMP-binding"/>
    <property type="match status" value="2"/>
</dbReference>
<gene>
    <name evidence="6" type="ORF">ACTOB_003873</name>
</gene>
<dbReference type="Gene3D" id="3.30.559.30">
    <property type="entry name" value="Nonribosomal peptide synthetase, condensation domain"/>
    <property type="match status" value="2"/>
</dbReference>
<protein>
    <submittedName>
        <fullName evidence="6">Amino acid adenylation domain-containing protein</fullName>
    </submittedName>
</protein>
<comment type="cofactor">
    <cofactor evidence="1">
        <name>pantetheine 4'-phosphate</name>
        <dbReference type="ChEBI" id="CHEBI:47942"/>
    </cofactor>
</comment>
<dbReference type="PROSITE" id="PS50075">
    <property type="entry name" value="CARRIER"/>
    <property type="match status" value="2"/>
</dbReference>
<dbReference type="Gene3D" id="2.30.38.10">
    <property type="entry name" value="Luciferase, Domain 3"/>
    <property type="match status" value="2"/>
</dbReference>
<dbReference type="PANTHER" id="PTHR45527:SF1">
    <property type="entry name" value="FATTY ACID SYNTHASE"/>
    <property type="match status" value="1"/>
</dbReference>
<dbReference type="InterPro" id="IPR029058">
    <property type="entry name" value="AB_hydrolase_fold"/>
</dbReference>
<evidence type="ECO:0000313" key="7">
    <source>
        <dbReference type="Proteomes" id="UP001240150"/>
    </source>
</evidence>
<dbReference type="InterPro" id="IPR045851">
    <property type="entry name" value="AMP-bd_C_sf"/>
</dbReference>
<feature type="compositionally biased region" description="Pro residues" evidence="4">
    <location>
        <begin position="1026"/>
        <end position="1036"/>
    </location>
</feature>
<evidence type="ECO:0000256" key="3">
    <source>
        <dbReference type="ARBA" id="ARBA00022553"/>
    </source>
</evidence>
<dbReference type="PROSITE" id="PS00455">
    <property type="entry name" value="AMP_BINDING"/>
    <property type="match status" value="2"/>
</dbReference>
<dbReference type="SMART" id="SM00823">
    <property type="entry name" value="PKS_PP"/>
    <property type="match status" value="2"/>
</dbReference>
<dbReference type="Gene3D" id="3.30.300.30">
    <property type="match status" value="2"/>
</dbReference>
<dbReference type="InterPro" id="IPR000873">
    <property type="entry name" value="AMP-dep_synth/lig_dom"/>
</dbReference>
<reference evidence="6 7" key="1">
    <citation type="submission" date="2023-06" db="EMBL/GenBank/DDBJ databases">
        <authorList>
            <person name="Yushchuk O."/>
            <person name="Binda E."/>
            <person name="Ruckert-Reed C."/>
            <person name="Fedorenko V."/>
            <person name="Kalinowski J."/>
            <person name="Marinelli F."/>
        </authorList>
    </citation>
    <scope>NUCLEOTIDE SEQUENCE [LARGE SCALE GENOMIC DNA]</scope>
    <source>
        <strain evidence="6 7">NRRL 3884</strain>
    </source>
</reference>
<dbReference type="InterPro" id="IPR036736">
    <property type="entry name" value="ACP-like_sf"/>
</dbReference>
<dbReference type="NCBIfam" id="TIGR01733">
    <property type="entry name" value="AA-adenyl-dom"/>
    <property type="match status" value="2"/>
</dbReference>
<dbReference type="PANTHER" id="PTHR45527">
    <property type="entry name" value="NONRIBOSOMAL PEPTIDE SYNTHETASE"/>
    <property type="match status" value="1"/>
</dbReference>
<dbReference type="InterPro" id="IPR009081">
    <property type="entry name" value="PP-bd_ACP"/>
</dbReference>
<dbReference type="InterPro" id="IPR020806">
    <property type="entry name" value="PKS_PP-bd"/>
</dbReference>
<proteinExistence type="predicted"/>
<keyword evidence="2" id="KW-0596">Phosphopantetheine</keyword>
<sequence length="2084" mass="222890">MTIPLTAAQRGIWYARQLAPDSRMHTIGEYLDITGPILAEVFEAALRRTVDEADCLTVRFTATPDGEVLQQTGAAAPWQLAVHDLSDEAEPFEAALRWMRADLERSFEPEAGRLFRYALLRLSPERHLWWSSYHHLVLDGFGMGLIARRVAEVYTALHAGAEVPDSPFGRLSDLVARDQAYQRSPRRTRDRQFWVDYLRDCPEPAGLAHAQPAPADGVVRRSGWIDAATARLLDERAGACGTRWPLVVVAAWAAYLHRMTGEREVVVGLPAAARRDPADRVTPAMVSNLLPLRVRVDADARVTDLVEQVATQARTVLAHQDYRVEDIRRDRSPGGAGLVASRANVMSFEYGVSFGGAPAYADNLAGGFPEDLAMLVWDRRDGEKYRVDFDANPRLYSVPDVVGHRDRFLAFLTRFAGADPQAVLAQLDLLTDGDREATARWADPGPATGPATLAELFRARAARTPQAVALVGDDITMTYAQLDAEADRIARWLLARGVGAEDLVALAFPRSVHWVTAMLAVARTGAAYLPVDPGYPADRIRYMLTDARPVLLLSTAETAAALPGTDVPVLTLDSAGPGTAPGRPEPPRPAGVDNTAYVIYTSGSTGRPKGVAVTHRGLAGLAAAQGERLCVRPGDRMLQFASPSFDAAQSDIWVTLLAGATLVTPSAERLTVGSPLAATIAECGVTHLKLPPAALAVLPGDALDGVRVLAVAGEAVPESLVARWHTGRRMINVYGPTENTVTATLSRPLTAGGPVPIGTPVSGTRAYVLDTRLRPVPPNAVGELYLAGAGLARGYLRRPALTAGRFVACPFGAPGTRMYRTGDLVRWTSDGRLLFAGRADDQVKLRGFRIELGEIEAVLGEHPRVRQAVAAVREDRTGDQRLVAYVVGDAEPADVRAHAAAALPAHMVPAAVVAVDRMPLTPNGKLDRRALPAPDWSAAGARARAPRDAREEILCRLFARLLGVPTVGPDDDFFALGGHSLLATRLLSRVRAVLRADLSLRELFAAPTPARLAEVVAGSRHGSRPPLRPMPRPEAPPLSAAQQRLWFLHRMRGPSATYNMPYALRLTGPLDVAALRSALVDVVDRHESLRTVFAAPDGVPHQVVLPANRATVEVSRPAGDPGRWLSQAAHRPFDLSRDLPIRVHLGVLGTDEHLLLVVLNHVAADGWSLAPLMRDLSAAYTARLGGTAPAWAPLPVQYTDYALWQSQVLGTVDDPDSLVSRQLAFWRATLAGAPQYLDLPTDRPYPAERSERGGQVPFTVPADLHRNLLRLAHDHDATLFMVLHAAFAVLLHRVGAGDDVVIGTPVAGRADEDLDDLVGFFVNTLPLRTDLSGDPGFGALLDRVRDHDLDAFGHQDLPFDRLVEALATDRSTARQPLVQVMLTLQHAADAALSLPGVHTVAQPVDLDVAKFDLTANLVERVDAAGRPAGLDGRLEYAADVLERETVQAMTERLLRLLRQVAAEPDHRIGRLDVLAPAERKRVLTGWNDAGAPVPAGTVAALFAAQVARTPDATAVIGDDVVLSYAELDARANRLARWLIAAGAGPEDIVALSFPRGLQWVTAMLAVAKAGAAFLPIDPAYPAGRIRYMVEDARPRLVLTVTATEHDLPPLAVPSTALDDAEVAAALSACPDTPLPCPATPANTLYVIYTSGSTGRPKGVAVSHTGIASLAAAKAARFGIDGTSRVLQFASPSFDAAIWDICPALLSGAALVVPSAERLTVGPALTATIAETGVTHLTMPPAALAVLDGDALAGVRALGVAGEPPSAEVVERWSAGRAMFNAYGPTETTVCATVSRPLTPQDRPAPIGGPIANTRVYVLDARLAPVPPGVPGELYVAGAGLARGYLRRPALTAGRFVACPWGAAGERMYRTGDLVKWTGDGQLLFLGRTDDQIKIRGFRIEPGEVTRAVADQPDVRQAVVVAREDRPGEKALVAYVTAAAGRTLDPRALRERLAGELPEYMVPAVVVLDAVPVTSNGKIDKDALPAPSTVAAPGRAPRDAREGVLCALFAELLGVPQVGIDDDFFQLGGHSLLATRLISRIRAALQADLTIRDLFAARTPARIGERLTTARPARPALRRRATKTN</sequence>
<evidence type="ECO:0000259" key="5">
    <source>
        <dbReference type="PROSITE" id="PS50075"/>
    </source>
</evidence>
<dbReference type="Pfam" id="PF00550">
    <property type="entry name" value="PP-binding"/>
    <property type="match status" value="2"/>
</dbReference>
<dbReference type="Gene3D" id="3.40.50.980">
    <property type="match status" value="4"/>
</dbReference>
<evidence type="ECO:0000256" key="4">
    <source>
        <dbReference type="SAM" id="MobiDB-lite"/>
    </source>
</evidence>
<name>A0ABY8WRA4_9ACTN</name>